<dbReference type="InterPro" id="IPR058240">
    <property type="entry name" value="rSAM_sf"/>
</dbReference>
<name>A0A1M6SMQ6_9BACL</name>
<protein>
    <submittedName>
        <fullName evidence="2">Oxygen-independent coproporphyrinogen-3 oxidase</fullName>
    </submittedName>
</protein>
<dbReference type="SFLD" id="SFLDS00029">
    <property type="entry name" value="Radical_SAM"/>
    <property type="match status" value="1"/>
</dbReference>
<proteinExistence type="predicted"/>
<evidence type="ECO:0000313" key="3">
    <source>
        <dbReference type="Proteomes" id="UP000184016"/>
    </source>
</evidence>
<dbReference type="InterPro" id="IPR007197">
    <property type="entry name" value="rSAM"/>
</dbReference>
<feature type="domain" description="Radical SAM core" evidence="1">
    <location>
        <begin position="174"/>
        <end position="415"/>
    </location>
</feature>
<dbReference type="Proteomes" id="UP000184016">
    <property type="component" value="Unassembled WGS sequence"/>
</dbReference>
<dbReference type="RefSeq" id="WP_072874298.1">
    <property type="nucleotide sequence ID" value="NZ_FRAF01000014.1"/>
</dbReference>
<dbReference type="InterPro" id="IPR034505">
    <property type="entry name" value="Coproporphyrinogen-III_oxidase"/>
</dbReference>
<reference evidence="3" key="1">
    <citation type="submission" date="2016-11" db="EMBL/GenBank/DDBJ databases">
        <authorList>
            <person name="Varghese N."/>
            <person name="Submissions S."/>
        </authorList>
    </citation>
    <scope>NUCLEOTIDE SEQUENCE [LARGE SCALE GENOMIC DNA]</scope>
    <source>
        <strain evidence="3">USBA-503</strain>
    </source>
</reference>
<dbReference type="EMBL" id="FRAF01000014">
    <property type="protein sequence ID" value="SHK45930.1"/>
    <property type="molecule type" value="Genomic_DNA"/>
</dbReference>
<dbReference type="Pfam" id="PF04055">
    <property type="entry name" value="Radical_SAM"/>
    <property type="match status" value="1"/>
</dbReference>
<dbReference type="GO" id="GO:0005737">
    <property type="term" value="C:cytoplasm"/>
    <property type="evidence" value="ECO:0007669"/>
    <property type="project" value="TreeGrafter"/>
</dbReference>
<keyword evidence="3" id="KW-1185">Reference proteome</keyword>
<dbReference type="GO" id="GO:0003824">
    <property type="term" value="F:catalytic activity"/>
    <property type="evidence" value="ECO:0007669"/>
    <property type="project" value="InterPro"/>
</dbReference>
<dbReference type="PANTHER" id="PTHR13932">
    <property type="entry name" value="COPROPORPHYRINIGEN III OXIDASE"/>
    <property type="match status" value="1"/>
</dbReference>
<dbReference type="STRING" id="1830138.SAMN05443507_11430"/>
<organism evidence="2 3">
    <name type="scientific">Alicyclobacillus tolerans</name>
    <dbReference type="NCBI Taxonomy" id="90970"/>
    <lineage>
        <taxon>Bacteria</taxon>
        <taxon>Bacillati</taxon>
        <taxon>Bacillota</taxon>
        <taxon>Bacilli</taxon>
        <taxon>Bacillales</taxon>
        <taxon>Alicyclobacillaceae</taxon>
        <taxon>Alicyclobacillus</taxon>
    </lineage>
</organism>
<sequence>MKVWLARQEDIGQELLERCIHRFLPLAEIQLCTLRHSIEERFIEGDWLLSLSSQMENQLIHIQGSLFGAENKIQKEIRCSLPAHLQTKDKEKKIKRAYLLLVYRLLEEGLQHSLPWGILEGIRPIKIVHQLLQQEWDTQRIVNQLQDDYGVSSSRAQLAVEVAQRELAVVPDLYRLSGEVSLYIGIPFCPTHCAYCTFPAYSMADKAYYVNDFLAAMQKELKAIANLLKEYRIPVTTVYLGGGTPTSLRALELEKLLDSIRRWIPGYGQWREFTVEAGRPDTITPDRLRVLRQYGVNRISINPQTYREQTLRLIQRGHTPHMVDHRFYAAREAGFDNINMDLILGLPSETLADVQYTLERTLALQPEAITVHALAFKRSAAVREEKEKYSIPTDSVVQEMMNEAMHSLRQAAYYPYYLYRQRDILGHIENVGMARAGKESPYNVLIMEEKQTILGIGGGAVSKWVRPSDGKVTGRFANPRDPHTYVQTIDEVIARKLTQFRKIWDKNTHHSAAAFSSSINNDM</sequence>
<dbReference type="SMART" id="SM00729">
    <property type="entry name" value="Elp3"/>
    <property type="match status" value="1"/>
</dbReference>
<dbReference type="PROSITE" id="PS51918">
    <property type="entry name" value="RADICAL_SAM"/>
    <property type="match status" value="1"/>
</dbReference>
<dbReference type="GO" id="GO:0051539">
    <property type="term" value="F:4 iron, 4 sulfur cluster binding"/>
    <property type="evidence" value="ECO:0007669"/>
    <property type="project" value="TreeGrafter"/>
</dbReference>
<gene>
    <name evidence="2" type="ORF">SAMN05443507_11430</name>
</gene>
<dbReference type="NCBIfam" id="TIGR03994">
    <property type="entry name" value="rSAM_HemZ"/>
    <property type="match status" value="1"/>
</dbReference>
<dbReference type="SFLD" id="SFLDG01082">
    <property type="entry name" value="B12-binding_domain_containing"/>
    <property type="match status" value="1"/>
</dbReference>
<accession>A0A1M6SMQ6</accession>
<dbReference type="AlphaFoldDB" id="A0A1M6SMQ6"/>
<dbReference type="CDD" id="cd01335">
    <property type="entry name" value="Radical_SAM"/>
    <property type="match status" value="1"/>
</dbReference>
<dbReference type="InterPro" id="IPR023995">
    <property type="entry name" value="HemZ"/>
</dbReference>
<dbReference type="SFLD" id="SFLDF00310">
    <property type="entry name" value="oxygen-independent_coproporphy"/>
    <property type="match status" value="1"/>
</dbReference>
<dbReference type="SUPFAM" id="SSF102114">
    <property type="entry name" value="Radical SAM enzymes"/>
    <property type="match status" value="1"/>
</dbReference>
<dbReference type="Gene3D" id="3.80.30.20">
    <property type="entry name" value="tm_1862 like domain"/>
    <property type="match status" value="1"/>
</dbReference>
<dbReference type="OrthoDB" id="9808022at2"/>
<dbReference type="InterPro" id="IPR006638">
    <property type="entry name" value="Elp3/MiaA/NifB-like_rSAM"/>
</dbReference>
<evidence type="ECO:0000313" key="2">
    <source>
        <dbReference type="EMBL" id="SHK45930.1"/>
    </source>
</evidence>
<dbReference type="PANTHER" id="PTHR13932:SF1">
    <property type="entry name" value="OXYGEN-INDEPENDENT COPROPORPHYRINOGEN-III OXIDASE-LIKE PROTEIN HEMZ"/>
    <property type="match status" value="1"/>
</dbReference>
<dbReference type="InterPro" id="IPR023404">
    <property type="entry name" value="rSAM_horseshoe"/>
</dbReference>
<dbReference type="SFLD" id="SFLDG01065">
    <property type="entry name" value="anaerobic_coproporphyrinogen-I"/>
    <property type="match status" value="1"/>
</dbReference>
<dbReference type="GO" id="GO:0006779">
    <property type="term" value="P:porphyrin-containing compound biosynthetic process"/>
    <property type="evidence" value="ECO:0007669"/>
    <property type="project" value="TreeGrafter"/>
</dbReference>
<evidence type="ECO:0000259" key="1">
    <source>
        <dbReference type="PROSITE" id="PS51918"/>
    </source>
</evidence>